<dbReference type="PANTHER" id="PTHR10272:SF13">
    <property type="entry name" value="POLY(ETHYLENE TEREPHTHALATE) HYDROLASE"/>
    <property type="match status" value="1"/>
</dbReference>
<dbReference type="InterPro" id="IPR029058">
    <property type="entry name" value="AB_hydrolase_fold"/>
</dbReference>
<proteinExistence type="predicted"/>
<dbReference type="RefSeq" id="WP_190403860.1">
    <property type="nucleotide sequence ID" value="NZ_JACJQB010000027.1"/>
</dbReference>
<dbReference type="EMBL" id="JACJQB010000027">
    <property type="protein sequence ID" value="MBD2189019.1"/>
    <property type="molecule type" value="Genomic_DNA"/>
</dbReference>
<name>A0ABR7ZYV0_9CYAN</name>
<evidence type="ECO:0000259" key="5">
    <source>
        <dbReference type="Pfam" id="PF12740"/>
    </source>
</evidence>
<keyword evidence="2" id="KW-0442">Lipid degradation</keyword>
<evidence type="ECO:0000256" key="1">
    <source>
        <dbReference type="ARBA" id="ARBA00022801"/>
    </source>
</evidence>
<feature type="domain" description="PET hydrolase/cutinase-like" evidence="5">
    <location>
        <begin position="263"/>
        <end position="374"/>
    </location>
</feature>
<comment type="caution">
    <text evidence="6">The sequence shown here is derived from an EMBL/GenBank/DDBJ whole genome shotgun (WGS) entry which is preliminary data.</text>
</comment>
<reference evidence="6 7" key="1">
    <citation type="journal article" date="2020" name="ISME J.">
        <title>Comparative genomics reveals insights into cyanobacterial evolution and habitat adaptation.</title>
        <authorList>
            <person name="Chen M.Y."/>
            <person name="Teng W.K."/>
            <person name="Zhao L."/>
            <person name="Hu C.X."/>
            <person name="Zhou Y.K."/>
            <person name="Han B.P."/>
            <person name="Song L.R."/>
            <person name="Shu W.S."/>
        </authorList>
    </citation>
    <scope>NUCLEOTIDE SEQUENCE [LARGE SCALE GENOMIC DNA]</scope>
    <source>
        <strain evidence="6 7">FACHB-723</strain>
    </source>
</reference>
<dbReference type="Gene3D" id="3.40.50.1820">
    <property type="entry name" value="alpha/beta hydrolase"/>
    <property type="match status" value="1"/>
</dbReference>
<dbReference type="PANTHER" id="PTHR10272">
    <property type="entry name" value="PLATELET-ACTIVATING FACTOR ACETYLHYDROLASE"/>
    <property type="match status" value="1"/>
</dbReference>
<dbReference type="Proteomes" id="UP000642094">
    <property type="component" value="Unassembled WGS sequence"/>
</dbReference>
<dbReference type="Pfam" id="PF12740">
    <property type="entry name" value="PETase"/>
    <property type="match status" value="1"/>
</dbReference>
<evidence type="ECO:0000313" key="7">
    <source>
        <dbReference type="Proteomes" id="UP000642094"/>
    </source>
</evidence>
<dbReference type="GO" id="GO:0016787">
    <property type="term" value="F:hydrolase activity"/>
    <property type="evidence" value="ECO:0007669"/>
    <property type="project" value="UniProtKB-KW"/>
</dbReference>
<evidence type="ECO:0000256" key="3">
    <source>
        <dbReference type="ARBA" id="ARBA00023098"/>
    </source>
</evidence>
<keyword evidence="3" id="KW-0443">Lipid metabolism</keyword>
<evidence type="ECO:0000256" key="2">
    <source>
        <dbReference type="ARBA" id="ARBA00022963"/>
    </source>
</evidence>
<organism evidence="6 7">
    <name type="scientific">Pseudanabaena mucicola FACHB-723</name>
    <dbReference type="NCBI Taxonomy" id="2692860"/>
    <lineage>
        <taxon>Bacteria</taxon>
        <taxon>Bacillati</taxon>
        <taxon>Cyanobacteriota</taxon>
        <taxon>Cyanophyceae</taxon>
        <taxon>Pseudanabaenales</taxon>
        <taxon>Pseudanabaenaceae</taxon>
        <taxon>Pseudanabaena</taxon>
    </lineage>
</organism>
<dbReference type="Pfam" id="PF07176">
    <property type="entry name" value="DUF1400"/>
    <property type="match status" value="1"/>
</dbReference>
<keyword evidence="7" id="KW-1185">Reference proteome</keyword>
<sequence>MKYLNSPIGKVIETITKRLIPRSAALMILLSAIASVAMVKPSEAADTVNFRYSLFEVSVSVDDLETFAKSGELRGALDMASRYIPAADMANFRRILSERADVPIVLLSRFLYTSQGERSLDILGEFITTGPNLSGNRAIRAAAVLATADRENGLTLLNFLRKFPTSDIYFDIQSGLQTVSELTDLLQNTQKVVQMVNDQANTQSQASATTQPLQLADLRNKGQSQWDRYSLNAPSLDQKYEIPFYLFVPKNSSLSGISALIPNKINAIVIYPGLISTREPLLYLAEHLASYGFAVVLTISPNSSQEQLDKLIIGVASEIAPPESFIERPNDITAVLNYIEKSAPVDNPNSQKIDWQNVGMIGHSFGGYAALALVSDAKIQFADLAEACQKSKWNASLFLQCVALKLPNTASYQLGDPRIKAVMAVNPVTSHVLGKPNLSKITVPIALVGSSDDTFAPLVSEQVVPFTWLTATNRYLLLLNRAGHTAVTAITSSDRISPEISNILAGPNAIAAQNYLKLFSVAFFKNHLSQENNFAEYLTSAYFANISTPAAQVSLLRSLSIETVSNAIAN</sequence>
<dbReference type="SUPFAM" id="SSF53474">
    <property type="entry name" value="alpha/beta-Hydrolases"/>
    <property type="match status" value="1"/>
</dbReference>
<dbReference type="InterPro" id="IPR041127">
    <property type="entry name" value="PET_hydrolase/cutinase-like"/>
</dbReference>
<feature type="domain" description="DUF1400" evidence="4">
    <location>
        <begin position="44"/>
        <end position="171"/>
    </location>
</feature>
<protein>
    <submittedName>
        <fullName evidence="6">Alpha/beta hydrolase</fullName>
    </submittedName>
</protein>
<dbReference type="InterPro" id="IPR010802">
    <property type="entry name" value="DUF1400"/>
</dbReference>
<accession>A0ABR7ZYV0</accession>
<keyword evidence="1 6" id="KW-0378">Hydrolase</keyword>
<gene>
    <name evidence="6" type="ORF">H6F41_12805</name>
</gene>
<evidence type="ECO:0000313" key="6">
    <source>
        <dbReference type="EMBL" id="MBD2189019.1"/>
    </source>
</evidence>
<evidence type="ECO:0000259" key="4">
    <source>
        <dbReference type="Pfam" id="PF07176"/>
    </source>
</evidence>